<dbReference type="AlphaFoldDB" id="A0A388SBJ5"/>
<dbReference type="SMART" id="SM00388">
    <property type="entry name" value="HisKA"/>
    <property type="match status" value="1"/>
</dbReference>
<evidence type="ECO:0000256" key="6">
    <source>
        <dbReference type="ARBA" id="ARBA00022777"/>
    </source>
</evidence>
<feature type="transmembrane region" description="Helical" evidence="9">
    <location>
        <begin position="27"/>
        <end position="50"/>
    </location>
</feature>
<feature type="domain" description="PAC" evidence="12">
    <location>
        <begin position="381"/>
        <end position="433"/>
    </location>
</feature>
<dbReference type="Gene3D" id="1.10.287.130">
    <property type="match status" value="1"/>
</dbReference>
<organism evidence="13 14">
    <name type="scientific">Mesosutterella multiformis</name>
    <dbReference type="NCBI Taxonomy" id="2259133"/>
    <lineage>
        <taxon>Bacteria</taxon>
        <taxon>Pseudomonadati</taxon>
        <taxon>Pseudomonadota</taxon>
        <taxon>Betaproteobacteria</taxon>
        <taxon>Burkholderiales</taxon>
        <taxon>Sutterellaceae</taxon>
        <taxon>Mesosutterella</taxon>
    </lineage>
</organism>
<protein>
    <recommendedName>
        <fullName evidence="2">histidine kinase</fullName>
        <ecNumber evidence="2">2.7.13.3</ecNumber>
    </recommendedName>
</protein>
<reference evidence="13 14" key="1">
    <citation type="journal article" date="2018" name="Int. J. Syst. Evol. Microbiol.">
        <title>Mesosutterella multiformis gen. nov., sp. nov., a member of the family Sutterellaceae and Sutterella megalosphaeroides sp. nov., isolated from human faeces.</title>
        <authorList>
            <person name="Sakamoto M."/>
            <person name="Ikeyama N."/>
            <person name="Kunihiro T."/>
            <person name="Iino T."/>
            <person name="Yuki M."/>
            <person name="Ohkuma M."/>
        </authorList>
    </citation>
    <scope>NUCLEOTIDE SEQUENCE [LARGE SCALE GENOMIC DNA]</scope>
    <source>
        <strain evidence="13 14">4NBBH2</strain>
    </source>
</reference>
<dbReference type="InterPro" id="IPR013767">
    <property type="entry name" value="PAS_fold"/>
</dbReference>
<dbReference type="InterPro" id="IPR003594">
    <property type="entry name" value="HATPase_dom"/>
</dbReference>
<evidence type="ECO:0000313" key="13">
    <source>
        <dbReference type="EMBL" id="GBO93585.1"/>
    </source>
</evidence>
<dbReference type="PROSITE" id="PS50113">
    <property type="entry name" value="PAC"/>
    <property type="match status" value="1"/>
</dbReference>
<dbReference type="InterPro" id="IPR000014">
    <property type="entry name" value="PAS"/>
</dbReference>
<dbReference type="Gene3D" id="3.30.450.20">
    <property type="entry name" value="PAS domain"/>
    <property type="match status" value="1"/>
</dbReference>
<dbReference type="InterPro" id="IPR003661">
    <property type="entry name" value="HisK_dim/P_dom"/>
</dbReference>
<dbReference type="EC" id="2.7.13.3" evidence="2"/>
<feature type="domain" description="Histidine kinase" evidence="10">
    <location>
        <begin position="564"/>
        <end position="779"/>
    </location>
</feature>
<dbReference type="PANTHER" id="PTHR43065">
    <property type="entry name" value="SENSOR HISTIDINE KINASE"/>
    <property type="match status" value="1"/>
</dbReference>
<dbReference type="SUPFAM" id="SSF55785">
    <property type="entry name" value="PYP-like sensor domain (PAS domain)"/>
    <property type="match status" value="1"/>
</dbReference>
<evidence type="ECO:0000259" key="11">
    <source>
        <dbReference type="PROSITE" id="PS50112"/>
    </source>
</evidence>
<keyword evidence="7" id="KW-0067">ATP-binding</keyword>
<keyword evidence="9" id="KW-1133">Transmembrane helix</keyword>
<keyword evidence="8" id="KW-0902">Two-component regulatory system</keyword>
<keyword evidence="9" id="KW-0472">Membrane</keyword>
<dbReference type="Pfam" id="PF00989">
    <property type="entry name" value="PAS"/>
    <property type="match status" value="1"/>
</dbReference>
<dbReference type="PRINTS" id="PR00344">
    <property type="entry name" value="BCTRLSENSOR"/>
</dbReference>
<name>A0A388SBJ5_9BURK</name>
<dbReference type="InterPro" id="IPR001610">
    <property type="entry name" value="PAC"/>
</dbReference>
<dbReference type="PANTHER" id="PTHR43065:SF10">
    <property type="entry name" value="PEROXIDE STRESS-ACTIVATED HISTIDINE KINASE MAK3"/>
    <property type="match status" value="1"/>
</dbReference>
<evidence type="ECO:0000259" key="10">
    <source>
        <dbReference type="PROSITE" id="PS50109"/>
    </source>
</evidence>
<keyword evidence="6 13" id="KW-0418">Kinase</keyword>
<dbReference type="NCBIfam" id="TIGR00229">
    <property type="entry name" value="sensory_box"/>
    <property type="match status" value="1"/>
</dbReference>
<dbReference type="InterPro" id="IPR036890">
    <property type="entry name" value="HATPase_C_sf"/>
</dbReference>
<evidence type="ECO:0000256" key="3">
    <source>
        <dbReference type="ARBA" id="ARBA00022553"/>
    </source>
</evidence>
<dbReference type="InterPro" id="IPR005467">
    <property type="entry name" value="His_kinase_dom"/>
</dbReference>
<dbReference type="Gene3D" id="3.30.565.10">
    <property type="entry name" value="Histidine kinase-like ATPase, C-terminal domain"/>
    <property type="match status" value="1"/>
</dbReference>
<evidence type="ECO:0000256" key="7">
    <source>
        <dbReference type="ARBA" id="ARBA00022840"/>
    </source>
</evidence>
<evidence type="ECO:0000256" key="1">
    <source>
        <dbReference type="ARBA" id="ARBA00000085"/>
    </source>
</evidence>
<dbReference type="EMBL" id="BGZJ01000001">
    <property type="protein sequence ID" value="GBO93585.1"/>
    <property type="molecule type" value="Genomic_DNA"/>
</dbReference>
<evidence type="ECO:0000313" key="14">
    <source>
        <dbReference type="Proteomes" id="UP000266091"/>
    </source>
</evidence>
<proteinExistence type="predicted"/>
<dbReference type="InterPro" id="IPR000700">
    <property type="entry name" value="PAS-assoc_C"/>
</dbReference>
<dbReference type="RefSeq" id="WP_116269936.1">
    <property type="nucleotide sequence ID" value="NZ_BGZJ01000001.1"/>
</dbReference>
<evidence type="ECO:0000256" key="8">
    <source>
        <dbReference type="ARBA" id="ARBA00023012"/>
    </source>
</evidence>
<evidence type="ECO:0000256" key="9">
    <source>
        <dbReference type="SAM" id="Phobius"/>
    </source>
</evidence>
<feature type="domain" description="PAS" evidence="11">
    <location>
        <begin position="305"/>
        <end position="377"/>
    </location>
</feature>
<dbReference type="Pfam" id="PF02518">
    <property type="entry name" value="HATPase_c"/>
    <property type="match status" value="1"/>
</dbReference>
<dbReference type="CDD" id="cd00082">
    <property type="entry name" value="HisKA"/>
    <property type="match status" value="1"/>
</dbReference>
<dbReference type="GO" id="GO:0006355">
    <property type="term" value="P:regulation of DNA-templated transcription"/>
    <property type="evidence" value="ECO:0007669"/>
    <property type="project" value="InterPro"/>
</dbReference>
<dbReference type="Proteomes" id="UP000266091">
    <property type="component" value="Unassembled WGS sequence"/>
</dbReference>
<dbReference type="PROSITE" id="PS50112">
    <property type="entry name" value="PAS"/>
    <property type="match status" value="1"/>
</dbReference>
<dbReference type="SUPFAM" id="SSF55874">
    <property type="entry name" value="ATPase domain of HSP90 chaperone/DNA topoisomerase II/histidine kinase"/>
    <property type="match status" value="1"/>
</dbReference>
<keyword evidence="5" id="KW-0547">Nucleotide-binding</keyword>
<evidence type="ECO:0000256" key="4">
    <source>
        <dbReference type="ARBA" id="ARBA00022679"/>
    </source>
</evidence>
<dbReference type="SUPFAM" id="SSF47384">
    <property type="entry name" value="Homodimeric domain of signal transducing histidine kinase"/>
    <property type="match status" value="1"/>
</dbReference>
<dbReference type="GO" id="GO:0000155">
    <property type="term" value="F:phosphorelay sensor kinase activity"/>
    <property type="evidence" value="ECO:0007669"/>
    <property type="project" value="InterPro"/>
</dbReference>
<dbReference type="InterPro" id="IPR036097">
    <property type="entry name" value="HisK_dim/P_sf"/>
</dbReference>
<evidence type="ECO:0000256" key="2">
    <source>
        <dbReference type="ARBA" id="ARBA00012438"/>
    </source>
</evidence>
<feature type="transmembrane region" description="Helical" evidence="9">
    <location>
        <begin position="270"/>
        <end position="292"/>
    </location>
</feature>
<dbReference type="OrthoDB" id="1931120at2"/>
<keyword evidence="4" id="KW-0808">Transferase</keyword>
<accession>A0A388SBJ5</accession>
<dbReference type="Pfam" id="PF00512">
    <property type="entry name" value="HisKA"/>
    <property type="match status" value="1"/>
</dbReference>
<dbReference type="PROSITE" id="PS50109">
    <property type="entry name" value="HIS_KIN"/>
    <property type="match status" value="1"/>
</dbReference>
<evidence type="ECO:0000259" key="12">
    <source>
        <dbReference type="PROSITE" id="PS50113"/>
    </source>
</evidence>
<dbReference type="InterPro" id="IPR035965">
    <property type="entry name" value="PAS-like_dom_sf"/>
</dbReference>
<comment type="caution">
    <text evidence="13">The sequence shown here is derived from an EMBL/GenBank/DDBJ whole genome shotgun (WGS) entry which is preliminary data.</text>
</comment>
<keyword evidence="14" id="KW-1185">Reference proteome</keyword>
<dbReference type="SMART" id="SM00086">
    <property type="entry name" value="PAC"/>
    <property type="match status" value="2"/>
</dbReference>
<dbReference type="InterPro" id="IPR004358">
    <property type="entry name" value="Sig_transdc_His_kin-like_C"/>
</dbReference>
<dbReference type="SMART" id="SM00387">
    <property type="entry name" value="HATPase_c"/>
    <property type="match status" value="1"/>
</dbReference>
<gene>
    <name evidence="13" type="ORF">MESMUL_09390</name>
</gene>
<comment type="catalytic activity">
    <reaction evidence="1">
        <text>ATP + protein L-histidine = ADP + protein N-phospho-L-histidine.</text>
        <dbReference type="EC" id="2.7.13.3"/>
    </reaction>
</comment>
<dbReference type="CDD" id="cd00130">
    <property type="entry name" value="PAS"/>
    <property type="match status" value="1"/>
</dbReference>
<keyword evidence="3" id="KW-0597">Phosphoprotein</keyword>
<sequence>MKVLATRKDESLFQGLSRTEEISPGNFGFYATWIALAVILSVFVISALYISHIYRTNERNDIAQSAELLAETVDARLSTTSEAVSRYSFSIFHHPNWRLSTRAQGLARRLMESRPEIVEISLVKDETVLTSYASGFAFEALSLPAGQKLAMQDTLETLKRAHDSETALFSNPYFYKGNSTPYINLIVPSTNNEAIIARISLAGFMHQVTPSSLLDRASLSLKVNGKKFISTSSVAQTTEESFDILLPPLPPAVTLSVSPFNRPFLFTKDLSTLSILGLGTALLVAFLGLAGFQIRQRRTSRHLLAESVIRRAMSESIASGLRVTDMRGMIVYVNRAFRDLFRLGNKQIAGEMPPYSYWSEHERDEYLKLARDVTDGENLRRQFETTVTRPDGTTFIASIELNPLTDDSGNQIGWLEMVSDITEAKKIADELARGRERITKVLDSIDSAVSVLGKRNGETILLYTNPTYHNLWGDDPSPHQKLVSEIPNKDASSGTLTGIIHYLPEDKWFDVRERELVWTDGLTAELQIATDITERRKNEELVAQQEKKAELSSRLITMGEMASSLAHELNQPLGAITNYASAALTLMQMGKLSESDCAQAFNKVSNQAERAAAIIKRIRSFAKRTAPEMTPTPVQKLIDETMELALIQAKKRDATVKLDISPEVSSVVCDAVMIEQLLLNLLKNAMEAAEPCENHEITLTVKPLEAEHQVAFEISDHGPGIPADVKAKLFEPFFSTKAEGMGIGLNICRSIAEMHQGRLRVEDNPGGGTIFILTLPAYTEGAAFQA</sequence>
<dbReference type="GO" id="GO:0005524">
    <property type="term" value="F:ATP binding"/>
    <property type="evidence" value="ECO:0007669"/>
    <property type="project" value="UniProtKB-KW"/>
</dbReference>
<keyword evidence="9" id="KW-0812">Transmembrane</keyword>
<evidence type="ECO:0000256" key="5">
    <source>
        <dbReference type="ARBA" id="ARBA00022741"/>
    </source>
</evidence>